<evidence type="ECO:0000259" key="1">
    <source>
        <dbReference type="Pfam" id="PF07978"/>
    </source>
</evidence>
<gene>
    <name evidence="2" type="ORF">NCTC10684_05019</name>
</gene>
<accession>A0A381IIX9</accession>
<evidence type="ECO:0000313" key="2">
    <source>
        <dbReference type="EMBL" id="SUY28186.1"/>
    </source>
</evidence>
<dbReference type="Proteomes" id="UP000254701">
    <property type="component" value="Unassembled WGS sequence"/>
</dbReference>
<dbReference type="AlphaFoldDB" id="A0A381IIX9"/>
<dbReference type="SUPFAM" id="SSF54909">
    <property type="entry name" value="Dimeric alpha+beta barrel"/>
    <property type="match status" value="1"/>
</dbReference>
<dbReference type="OrthoDB" id="9812037at2"/>
<name>A0A381IIX9_AMIAI</name>
<dbReference type="Gene3D" id="3.30.70.100">
    <property type="match status" value="1"/>
</dbReference>
<reference evidence="2 3" key="1">
    <citation type="submission" date="2018-06" db="EMBL/GenBank/DDBJ databases">
        <authorList>
            <consortium name="Pathogen Informatics"/>
            <person name="Doyle S."/>
        </authorList>
    </citation>
    <scope>NUCLEOTIDE SEQUENCE [LARGE SCALE GENOMIC DNA]</scope>
    <source>
        <strain evidence="2 3">NCTC10684</strain>
    </source>
</reference>
<dbReference type="EMBL" id="UFSM01000002">
    <property type="protein sequence ID" value="SUY28186.1"/>
    <property type="molecule type" value="Genomic_DNA"/>
</dbReference>
<organism evidence="2 3">
    <name type="scientific">Aminobacter aminovorans</name>
    <name type="common">Chelatobacter heintzii</name>
    <dbReference type="NCBI Taxonomy" id="83263"/>
    <lineage>
        <taxon>Bacteria</taxon>
        <taxon>Pseudomonadati</taxon>
        <taxon>Pseudomonadota</taxon>
        <taxon>Alphaproteobacteria</taxon>
        <taxon>Hyphomicrobiales</taxon>
        <taxon>Phyllobacteriaceae</taxon>
        <taxon>Aminobacter</taxon>
    </lineage>
</organism>
<sequence>MIYELRYYECVPGKLPLVLKRFEDHALPIWNELGIRSLGFWTTAIGENDQSLHYMLAWEDLAEREAKWPAFATDPRWQLARKLSEPAGPLVAKVTNSILKPALYGTTTAFLAAD</sequence>
<dbReference type="RefSeq" id="WP_115734053.1">
    <property type="nucleotide sequence ID" value="NZ_BAAAVY010000001.1"/>
</dbReference>
<proteinExistence type="predicted"/>
<dbReference type="InterPro" id="IPR012577">
    <property type="entry name" value="NIPSNAP"/>
</dbReference>
<evidence type="ECO:0000313" key="3">
    <source>
        <dbReference type="Proteomes" id="UP000254701"/>
    </source>
</evidence>
<dbReference type="InterPro" id="IPR011008">
    <property type="entry name" value="Dimeric_a/b-barrel"/>
</dbReference>
<dbReference type="Pfam" id="PF07978">
    <property type="entry name" value="NIPSNAP"/>
    <property type="match status" value="1"/>
</dbReference>
<protein>
    <submittedName>
        <fullName evidence="2">NIPSNAP</fullName>
    </submittedName>
</protein>
<feature type="domain" description="NIPSNAP" evidence="1">
    <location>
        <begin position="3"/>
        <end position="102"/>
    </location>
</feature>